<dbReference type="FunFam" id="2.40.10.10:FF:000146">
    <property type="entry name" value="Serine protease 53"/>
    <property type="match status" value="1"/>
</dbReference>
<feature type="signal peptide" evidence="11">
    <location>
        <begin position="1"/>
        <end position="19"/>
    </location>
</feature>
<keyword evidence="4 11" id="KW-0732">Signal</keyword>
<organism evidence="14 15">
    <name type="scientific">Cephus cinctus</name>
    <name type="common">Wheat stem sawfly</name>
    <dbReference type="NCBI Taxonomy" id="211228"/>
    <lineage>
        <taxon>Eukaryota</taxon>
        <taxon>Metazoa</taxon>
        <taxon>Ecdysozoa</taxon>
        <taxon>Arthropoda</taxon>
        <taxon>Hexapoda</taxon>
        <taxon>Insecta</taxon>
        <taxon>Pterygota</taxon>
        <taxon>Neoptera</taxon>
        <taxon>Endopterygota</taxon>
        <taxon>Hymenoptera</taxon>
        <taxon>Cephoidea</taxon>
        <taxon>Cephidae</taxon>
        <taxon>Cephus</taxon>
    </lineage>
</organism>
<evidence type="ECO:0000256" key="11">
    <source>
        <dbReference type="SAM" id="SignalP"/>
    </source>
</evidence>
<keyword evidence="2" id="KW-0964">Secreted</keyword>
<evidence type="ECO:0000256" key="7">
    <source>
        <dbReference type="ARBA" id="ARBA00023145"/>
    </source>
</evidence>
<keyword evidence="5 10" id="KW-0378">Hydrolase</keyword>
<evidence type="ECO:0000256" key="3">
    <source>
        <dbReference type="ARBA" id="ARBA00022670"/>
    </source>
</evidence>
<evidence type="ECO:0000313" key="14">
    <source>
        <dbReference type="Proteomes" id="UP000694920"/>
    </source>
</evidence>
<dbReference type="GeneID" id="107266867"/>
<dbReference type="PANTHER" id="PTHR24260">
    <property type="match status" value="1"/>
</dbReference>
<dbReference type="SMART" id="SM00020">
    <property type="entry name" value="Tryp_SPc"/>
    <property type="match status" value="1"/>
</dbReference>
<feature type="domain" description="Clip" evidence="13">
    <location>
        <begin position="31"/>
        <end position="79"/>
    </location>
</feature>
<evidence type="ECO:0000256" key="6">
    <source>
        <dbReference type="ARBA" id="ARBA00022825"/>
    </source>
</evidence>
<dbReference type="InterPro" id="IPR001314">
    <property type="entry name" value="Peptidase_S1A"/>
</dbReference>
<evidence type="ECO:0000313" key="15">
    <source>
        <dbReference type="RefSeq" id="XP_015593320.1"/>
    </source>
</evidence>
<proteinExistence type="inferred from homology"/>
<dbReference type="GO" id="GO:0004252">
    <property type="term" value="F:serine-type endopeptidase activity"/>
    <property type="evidence" value="ECO:0007669"/>
    <property type="project" value="InterPro"/>
</dbReference>
<dbReference type="CDD" id="cd00190">
    <property type="entry name" value="Tryp_SPc"/>
    <property type="match status" value="1"/>
</dbReference>
<dbReference type="InterPro" id="IPR001254">
    <property type="entry name" value="Trypsin_dom"/>
</dbReference>
<evidence type="ECO:0000256" key="10">
    <source>
        <dbReference type="RuleBase" id="RU363034"/>
    </source>
</evidence>
<keyword evidence="14" id="KW-1185">Reference proteome</keyword>
<dbReference type="InterPro" id="IPR043504">
    <property type="entry name" value="Peptidase_S1_PA_chymotrypsin"/>
</dbReference>
<dbReference type="InterPro" id="IPR051333">
    <property type="entry name" value="CLIP_Serine_Protease"/>
</dbReference>
<keyword evidence="3 10" id="KW-0645">Protease</keyword>
<dbReference type="GO" id="GO:0005576">
    <property type="term" value="C:extracellular region"/>
    <property type="evidence" value="ECO:0007669"/>
    <property type="project" value="UniProtKB-SubCell"/>
</dbReference>
<reference evidence="15" key="1">
    <citation type="submission" date="2025-08" db="UniProtKB">
        <authorList>
            <consortium name="RefSeq"/>
        </authorList>
    </citation>
    <scope>IDENTIFICATION</scope>
</reference>
<dbReference type="SUPFAM" id="SSF50494">
    <property type="entry name" value="Trypsin-like serine proteases"/>
    <property type="match status" value="1"/>
</dbReference>
<dbReference type="AlphaFoldDB" id="A0AAJ7BT62"/>
<keyword evidence="6 10" id="KW-0720">Serine protease</keyword>
<evidence type="ECO:0000256" key="2">
    <source>
        <dbReference type="ARBA" id="ARBA00022525"/>
    </source>
</evidence>
<dbReference type="KEGG" id="ccin:107266867"/>
<evidence type="ECO:0000256" key="5">
    <source>
        <dbReference type="ARBA" id="ARBA00022801"/>
    </source>
</evidence>
<dbReference type="PROSITE" id="PS51888">
    <property type="entry name" value="CLIP"/>
    <property type="match status" value="1"/>
</dbReference>
<comment type="similarity">
    <text evidence="9">Belongs to the peptidase S1 family. CLIP subfamily.</text>
</comment>
<dbReference type="SMART" id="SM00680">
    <property type="entry name" value="CLIP"/>
    <property type="match status" value="1"/>
</dbReference>
<evidence type="ECO:0000259" key="13">
    <source>
        <dbReference type="PROSITE" id="PS51888"/>
    </source>
</evidence>
<dbReference type="GO" id="GO:0006508">
    <property type="term" value="P:proteolysis"/>
    <property type="evidence" value="ECO:0007669"/>
    <property type="project" value="UniProtKB-KW"/>
</dbReference>
<feature type="chain" id="PRO_5042561904" evidence="11">
    <location>
        <begin position="20"/>
        <end position="381"/>
    </location>
</feature>
<dbReference type="Gene3D" id="2.40.10.10">
    <property type="entry name" value="Trypsin-like serine proteases"/>
    <property type="match status" value="1"/>
</dbReference>
<dbReference type="InterPro" id="IPR022700">
    <property type="entry name" value="CLIP"/>
</dbReference>
<keyword evidence="8" id="KW-1015">Disulfide bond</keyword>
<dbReference type="InterPro" id="IPR009003">
    <property type="entry name" value="Peptidase_S1_PA"/>
</dbReference>
<evidence type="ECO:0000256" key="9">
    <source>
        <dbReference type="ARBA" id="ARBA00024195"/>
    </source>
</evidence>
<accession>A0AAJ7BT62</accession>
<evidence type="ECO:0000256" key="1">
    <source>
        <dbReference type="ARBA" id="ARBA00004613"/>
    </source>
</evidence>
<dbReference type="PROSITE" id="PS00135">
    <property type="entry name" value="TRYPSIN_SER"/>
    <property type="match status" value="1"/>
</dbReference>
<evidence type="ECO:0000256" key="8">
    <source>
        <dbReference type="ARBA" id="ARBA00023157"/>
    </source>
</evidence>
<dbReference type="InterPro" id="IPR033116">
    <property type="entry name" value="TRYPSIN_SER"/>
</dbReference>
<comment type="subcellular location">
    <subcellularLocation>
        <location evidence="1">Secreted</location>
    </subcellularLocation>
</comment>
<evidence type="ECO:0000256" key="4">
    <source>
        <dbReference type="ARBA" id="ARBA00022729"/>
    </source>
</evidence>
<feature type="domain" description="Peptidase S1" evidence="12">
    <location>
        <begin position="123"/>
        <end position="374"/>
    </location>
</feature>
<dbReference type="PROSITE" id="PS50240">
    <property type="entry name" value="TRYPSIN_DOM"/>
    <property type="match status" value="1"/>
</dbReference>
<gene>
    <name evidence="15" type="primary">LOC107266867</name>
</gene>
<protein>
    <submittedName>
        <fullName evidence="15">Venom protease isoform X1</fullName>
    </submittedName>
</protein>
<dbReference type="PANTHER" id="PTHR24260:SF147">
    <property type="entry name" value="EG:BACR7A4.3 PROTEIN-RELATED"/>
    <property type="match status" value="1"/>
</dbReference>
<dbReference type="PROSITE" id="PS00134">
    <property type="entry name" value="TRYPSIN_HIS"/>
    <property type="match status" value="1"/>
</dbReference>
<name>A0AAJ7BT62_CEPCN</name>
<dbReference type="PRINTS" id="PR00722">
    <property type="entry name" value="CHYMOTRYPSIN"/>
</dbReference>
<evidence type="ECO:0000259" key="12">
    <source>
        <dbReference type="PROSITE" id="PS50240"/>
    </source>
</evidence>
<keyword evidence="7" id="KW-0865">Zymogen</keyword>
<sequence>MDMIPGIWLILLFFGHVDGLSYEIDIYEGSNCTLNDGRLGICKRLPECSIKLKEVREGLRYSNAVDRCGFFNFTEIVCCPLKTLKHWNTRPAHIACVRYKNEVGSKTANDGDNVASGPRRWGILVGVNVRFGEFPYMAALGYRDTNEKNVEVIKYLCGGTLISLQHVLTAAHCVSNIQSRVPVLVRLGNDDLGTVIPDPLEIPISKIIIHPEYNLSTYYHDIAILKLEKKVYRSFLVQPICIQMKSLTEMNLSKNDTLTVTGWGATSVYGDGSTKLLKAEELRFVGNDECSKAYTDHRWIPSGLDNHMICAIDKNITRGADTCQGDSGGPLLIKSENNLTLVGVTSFGQSCGGPSPGVYISVHSYLDWIEKTVWSNDTDVV</sequence>
<dbReference type="Pfam" id="PF00089">
    <property type="entry name" value="Trypsin"/>
    <property type="match status" value="1"/>
</dbReference>
<dbReference type="Proteomes" id="UP000694920">
    <property type="component" value="Unplaced"/>
</dbReference>
<dbReference type="InterPro" id="IPR018114">
    <property type="entry name" value="TRYPSIN_HIS"/>
</dbReference>
<dbReference type="RefSeq" id="XP_015593320.1">
    <property type="nucleotide sequence ID" value="XM_015737834.2"/>
</dbReference>